<comment type="caution">
    <text evidence="1">The sequence shown here is derived from an EMBL/GenBank/DDBJ whole genome shotgun (WGS) entry which is preliminary data.</text>
</comment>
<gene>
    <name evidence="1" type="ORF">GOSPT_128_00050</name>
</gene>
<reference evidence="1 2" key="1">
    <citation type="submission" date="2012-02" db="EMBL/GenBank/DDBJ databases">
        <title>Whole genome shotgun sequence of Gordonia sputi NBRC 100414.</title>
        <authorList>
            <person name="Yoshida I."/>
            <person name="Hosoyama A."/>
            <person name="Tsuchikane K."/>
            <person name="Katsumata H."/>
            <person name="Yamazaki S."/>
            <person name="Fujita N."/>
        </authorList>
    </citation>
    <scope>NUCLEOTIDE SEQUENCE [LARGE SCALE GENOMIC DNA]</scope>
    <source>
        <strain evidence="1 2">NBRC 100414</strain>
    </source>
</reference>
<proteinExistence type="predicted"/>
<evidence type="ECO:0000313" key="2">
    <source>
        <dbReference type="Proteomes" id="UP000005845"/>
    </source>
</evidence>
<name>H5U6I2_9ACTN</name>
<protein>
    <submittedName>
        <fullName evidence="1">Uncharacterized protein</fullName>
    </submittedName>
</protein>
<dbReference type="Proteomes" id="UP000005845">
    <property type="component" value="Unassembled WGS sequence"/>
</dbReference>
<dbReference type="AlphaFoldDB" id="H5U6I2"/>
<organism evidence="1 2">
    <name type="scientific">Gordonia sputi NBRC 100414</name>
    <dbReference type="NCBI Taxonomy" id="1089453"/>
    <lineage>
        <taxon>Bacteria</taxon>
        <taxon>Bacillati</taxon>
        <taxon>Actinomycetota</taxon>
        <taxon>Actinomycetes</taxon>
        <taxon>Mycobacteriales</taxon>
        <taxon>Gordoniaceae</taxon>
        <taxon>Gordonia</taxon>
    </lineage>
</organism>
<accession>H5U6I2</accession>
<sequence>MCGATAPKTAPTVTPTVMGANEWTNTRSLMKSASKAISATTHIAVASTAAASVNRPAVVVDTVVTRLAFAIINAHVLKVFVVTVE</sequence>
<keyword evidence="2" id="KW-1185">Reference proteome</keyword>
<dbReference type="EMBL" id="BAFC01000126">
    <property type="protein sequence ID" value="GAB41340.1"/>
    <property type="molecule type" value="Genomic_DNA"/>
</dbReference>
<evidence type="ECO:0000313" key="1">
    <source>
        <dbReference type="EMBL" id="GAB41340.1"/>
    </source>
</evidence>